<gene>
    <name evidence="5" type="ORF">F8C67_11605</name>
</gene>
<organism evidence="5 6">
    <name type="scientific">Phaeocystidibacter luteus</name>
    <dbReference type="NCBI Taxonomy" id="911197"/>
    <lineage>
        <taxon>Bacteria</taxon>
        <taxon>Pseudomonadati</taxon>
        <taxon>Bacteroidota</taxon>
        <taxon>Flavobacteriia</taxon>
        <taxon>Flavobacteriales</taxon>
        <taxon>Phaeocystidibacteraceae</taxon>
        <taxon>Phaeocystidibacter</taxon>
    </lineage>
</organism>
<dbReference type="GO" id="GO:0043565">
    <property type="term" value="F:sequence-specific DNA binding"/>
    <property type="evidence" value="ECO:0007669"/>
    <property type="project" value="InterPro"/>
</dbReference>
<dbReference type="InterPro" id="IPR009057">
    <property type="entry name" value="Homeodomain-like_sf"/>
</dbReference>
<evidence type="ECO:0000259" key="4">
    <source>
        <dbReference type="PROSITE" id="PS01124"/>
    </source>
</evidence>
<dbReference type="OrthoDB" id="952277at2"/>
<dbReference type="SMART" id="SM00342">
    <property type="entry name" value="HTH_ARAC"/>
    <property type="match status" value="1"/>
</dbReference>
<dbReference type="PROSITE" id="PS01124">
    <property type="entry name" value="HTH_ARAC_FAMILY_2"/>
    <property type="match status" value="1"/>
</dbReference>
<dbReference type="EMBL" id="WBVO01000010">
    <property type="protein sequence ID" value="KAB2807679.1"/>
    <property type="molecule type" value="Genomic_DNA"/>
</dbReference>
<evidence type="ECO:0000256" key="1">
    <source>
        <dbReference type="ARBA" id="ARBA00023015"/>
    </source>
</evidence>
<reference evidence="5 6" key="1">
    <citation type="submission" date="2019-09" db="EMBL/GenBank/DDBJ databases">
        <title>Genomes of family Cryomorphaceae.</title>
        <authorList>
            <person name="Bowman J.P."/>
        </authorList>
    </citation>
    <scope>NUCLEOTIDE SEQUENCE [LARGE SCALE GENOMIC DNA]</scope>
    <source>
        <strain evidence="5 6">LMG 25704</strain>
    </source>
</reference>
<feature type="domain" description="HTH araC/xylS-type" evidence="4">
    <location>
        <begin position="73"/>
        <end position="177"/>
    </location>
</feature>
<evidence type="ECO:0000313" key="5">
    <source>
        <dbReference type="EMBL" id="KAB2807679.1"/>
    </source>
</evidence>
<dbReference type="InterPro" id="IPR018062">
    <property type="entry name" value="HTH_AraC-typ_CS"/>
</dbReference>
<evidence type="ECO:0000256" key="3">
    <source>
        <dbReference type="ARBA" id="ARBA00023163"/>
    </source>
</evidence>
<dbReference type="AlphaFoldDB" id="A0A6N6RF27"/>
<dbReference type="Gene3D" id="1.10.10.60">
    <property type="entry name" value="Homeodomain-like"/>
    <property type="match status" value="1"/>
</dbReference>
<dbReference type="Proteomes" id="UP000468650">
    <property type="component" value="Unassembled WGS sequence"/>
</dbReference>
<evidence type="ECO:0000256" key="2">
    <source>
        <dbReference type="ARBA" id="ARBA00023125"/>
    </source>
</evidence>
<protein>
    <submittedName>
        <fullName evidence="5">Helix-turn-helix transcriptional regulator</fullName>
    </submittedName>
</protein>
<dbReference type="SUPFAM" id="SSF46689">
    <property type="entry name" value="Homeodomain-like"/>
    <property type="match status" value="1"/>
</dbReference>
<keyword evidence="3" id="KW-0804">Transcription</keyword>
<evidence type="ECO:0000313" key="6">
    <source>
        <dbReference type="Proteomes" id="UP000468650"/>
    </source>
</evidence>
<proteinExistence type="predicted"/>
<name>A0A6N6RF27_9FLAO</name>
<dbReference type="InterPro" id="IPR018060">
    <property type="entry name" value="HTH_AraC"/>
</dbReference>
<keyword evidence="6" id="KW-1185">Reference proteome</keyword>
<sequence>MSTTLHIKNMVCPRCITAVKQVFVNSGATIKEISLGEVELDETVDEKVRYKISGELSALGFELLEEGRSSLVSKIKSLIIDRIHHNQEELAENFSTYLSDQLHHDYSYLSRLFSSVEGITIERFVTRQRIEKVKELLFYDELTLKEIAYRLNYSSPAYLSTQFKKEIGMTPGEFKRLHRPGHNPLDSI</sequence>
<accession>A0A6N6RF27</accession>
<dbReference type="PANTHER" id="PTHR43280">
    <property type="entry name" value="ARAC-FAMILY TRANSCRIPTIONAL REGULATOR"/>
    <property type="match status" value="1"/>
</dbReference>
<dbReference type="GO" id="GO:0003700">
    <property type="term" value="F:DNA-binding transcription factor activity"/>
    <property type="evidence" value="ECO:0007669"/>
    <property type="project" value="InterPro"/>
</dbReference>
<dbReference type="Pfam" id="PF12833">
    <property type="entry name" value="HTH_18"/>
    <property type="match status" value="1"/>
</dbReference>
<dbReference type="PROSITE" id="PS00041">
    <property type="entry name" value="HTH_ARAC_FAMILY_1"/>
    <property type="match status" value="1"/>
</dbReference>
<dbReference type="RefSeq" id="WP_151668021.1">
    <property type="nucleotide sequence ID" value="NZ_WBVO01000010.1"/>
</dbReference>
<comment type="caution">
    <text evidence="5">The sequence shown here is derived from an EMBL/GenBank/DDBJ whole genome shotgun (WGS) entry which is preliminary data.</text>
</comment>
<dbReference type="PANTHER" id="PTHR43280:SF28">
    <property type="entry name" value="HTH-TYPE TRANSCRIPTIONAL ACTIVATOR RHAS"/>
    <property type="match status" value="1"/>
</dbReference>
<keyword evidence="1" id="KW-0805">Transcription regulation</keyword>
<keyword evidence="2" id="KW-0238">DNA-binding</keyword>